<name>A0A1I0ZJ40_9CELL</name>
<sequence length="68" mass="6910">MLQVEPAAAGPVVVARDLRSGEELWTLPDPAGGTVLTASSMSTHTLADGSLAVVTGGRITRLVPPGEE</sequence>
<evidence type="ECO:0000313" key="1">
    <source>
        <dbReference type="EMBL" id="SFB25799.1"/>
    </source>
</evidence>
<proteinExistence type="predicted"/>
<evidence type="ECO:0000313" key="2">
    <source>
        <dbReference type="Proteomes" id="UP000199012"/>
    </source>
</evidence>
<dbReference type="STRING" id="988821.SAMN05421867_111134"/>
<dbReference type="Proteomes" id="UP000199012">
    <property type="component" value="Unassembled WGS sequence"/>
</dbReference>
<evidence type="ECO:0008006" key="3">
    <source>
        <dbReference type="Google" id="ProtNLM"/>
    </source>
</evidence>
<keyword evidence="2" id="KW-1185">Reference proteome</keyword>
<dbReference type="EMBL" id="FOKA01000011">
    <property type="protein sequence ID" value="SFB25799.1"/>
    <property type="molecule type" value="Genomic_DNA"/>
</dbReference>
<accession>A0A1I0ZJ40</accession>
<reference evidence="1 2" key="1">
    <citation type="submission" date="2016-10" db="EMBL/GenBank/DDBJ databases">
        <authorList>
            <person name="de Groot N.N."/>
        </authorList>
    </citation>
    <scope>NUCLEOTIDE SEQUENCE [LARGE SCALE GENOMIC DNA]</scope>
    <source>
        <strain evidence="1 2">CGMCC 4.6945</strain>
    </source>
</reference>
<dbReference type="AlphaFoldDB" id="A0A1I0ZJ40"/>
<gene>
    <name evidence="1" type="ORF">SAMN05421867_111134</name>
</gene>
<organism evidence="1 2">
    <name type="scientific">Cellulomonas marina</name>
    <dbReference type="NCBI Taxonomy" id="988821"/>
    <lineage>
        <taxon>Bacteria</taxon>
        <taxon>Bacillati</taxon>
        <taxon>Actinomycetota</taxon>
        <taxon>Actinomycetes</taxon>
        <taxon>Micrococcales</taxon>
        <taxon>Cellulomonadaceae</taxon>
        <taxon>Cellulomonas</taxon>
    </lineage>
</organism>
<protein>
    <recommendedName>
        <fullName evidence="3">PQQ-like domain-containing protein</fullName>
    </recommendedName>
</protein>
<dbReference type="RefSeq" id="WP_090033593.1">
    <property type="nucleotide sequence ID" value="NZ_BONM01000007.1"/>
</dbReference>